<dbReference type="Pfam" id="PF03194">
    <property type="entry name" value="LUC7"/>
    <property type="match status" value="1"/>
</dbReference>
<name>A0AAV6UM92_9ARAC</name>
<evidence type="ECO:0000313" key="3">
    <source>
        <dbReference type="EMBL" id="KAG8184908.1"/>
    </source>
</evidence>
<gene>
    <name evidence="3" type="ORF">JTE90_017763</name>
</gene>
<comment type="caution">
    <text evidence="3">The sequence shown here is derived from an EMBL/GenBank/DDBJ whole genome shotgun (WGS) entry which is preliminary data.</text>
</comment>
<dbReference type="GO" id="GO:0006376">
    <property type="term" value="P:mRNA splice site recognition"/>
    <property type="evidence" value="ECO:0007669"/>
    <property type="project" value="InterPro"/>
</dbReference>
<evidence type="ECO:0000256" key="1">
    <source>
        <dbReference type="ARBA" id="ARBA00005655"/>
    </source>
</evidence>
<proteinExistence type="inferred from homology"/>
<evidence type="ECO:0000313" key="4">
    <source>
        <dbReference type="Proteomes" id="UP000827092"/>
    </source>
</evidence>
<dbReference type="GO" id="GO:0003729">
    <property type="term" value="F:mRNA binding"/>
    <property type="evidence" value="ECO:0007669"/>
    <property type="project" value="InterPro"/>
</dbReference>
<comment type="similarity">
    <text evidence="1">Belongs to the Luc7 family.</text>
</comment>
<dbReference type="InterPro" id="IPR004882">
    <property type="entry name" value="Luc7-rel"/>
</dbReference>
<dbReference type="EMBL" id="JAFNEN010000354">
    <property type="protein sequence ID" value="KAG8184908.1"/>
    <property type="molecule type" value="Genomic_DNA"/>
</dbReference>
<dbReference type="AlphaFoldDB" id="A0AAV6UM92"/>
<dbReference type="Proteomes" id="UP000827092">
    <property type="component" value="Unassembled WGS sequence"/>
</dbReference>
<dbReference type="PANTHER" id="PTHR12375">
    <property type="entry name" value="RNA-BINDING PROTEIN LUC7-RELATED"/>
    <property type="match status" value="1"/>
</dbReference>
<feature type="region of interest" description="Disordered" evidence="2">
    <location>
        <begin position="243"/>
        <end position="316"/>
    </location>
</feature>
<sequence>MLDELMGTRRNGEDTREEKLHFTNARVCKNFLLNCCPHEILSATRGDMGQCKKVHDVALKADFENSNRKYEYEFQREALQQLKNFVAESERRTQFAKVRLAETQEILSAEEAARLQKIKQIEEQITEKLTVAEGLGAEGDVEGSLKVMEEVEALKKEKEEAESEYRTSTPASITQQQKLRVCEVCTSYLGVHDNDRRLADHFNGKLHLGFITIREKLKELEDLVQDQVIKTVVSNAFEGDFLNMTDVQNPGYSKPYTRDRSRSRSPDRKHRHKSSSRESRSSHHRHKHRRHRSRDHKRHSSSSSKSHHSEDTGKVY</sequence>
<dbReference type="GO" id="GO:0005685">
    <property type="term" value="C:U1 snRNP"/>
    <property type="evidence" value="ECO:0007669"/>
    <property type="project" value="InterPro"/>
</dbReference>
<feature type="compositionally biased region" description="Basic and acidic residues" evidence="2">
    <location>
        <begin position="256"/>
        <end position="266"/>
    </location>
</feature>
<protein>
    <submittedName>
        <fullName evidence="3">Uncharacterized protein</fullName>
    </submittedName>
</protein>
<organism evidence="3 4">
    <name type="scientific">Oedothorax gibbosus</name>
    <dbReference type="NCBI Taxonomy" id="931172"/>
    <lineage>
        <taxon>Eukaryota</taxon>
        <taxon>Metazoa</taxon>
        <taxon>Ecdysozoa</taxon>
        <taxon>Arthropoda</taxon>
        <taxon>Chelicerata</taxon>
        <taxon>Arachnida</taxon>
        <taxon>Araneae</taxon>
        <taxon>Araneomorphae</taxon>
        <taxon>Entelegynae</taxon>
        <taxon>Araneoidea</taxon>
        <taxon>Linyphiidae</taxon>
        <taxon>Erigoninae</taxon>
        <taxon>Oedothorax</taxon>
    </lineage>
</organism>
<accession>A0AAV6UM92</accession>
<reference evidence="3 4" key="1">
    <citation type="journal article" date="2022" name="Nat. Ecol. Evol.">
        <title>A masculinizing supergene underlies an exaggerated male reproductive morph in a spider.</title>
        <authorList>
            <person name="Hendrickx F."/>
            <person name="De Corte Z."/>
            <person name="Sonet G."/>
            <person name="Van Belleghem S.M."/>
            <person name="Kostlbacher S."/>
            <person name="Vangestel C."/>
        </authorList>
    </citation>
    <scope>NUCLEOTIDE SEQUENCE [LARGE SCALE GENOMIC DNA]</scope>
    <source>
        <strain evidence="3">W744_W776</strain>
    </source>
</reference>
<feature type="compositionally biased region" description="Basic residues" evidence="2">
    <location>
        <begin position="282"/>
        <end position="300"/>
    </location>
</feature>
<feature type="compositionally biased region" description="Basic and acidic residues" evidence="2">
    <location>
        <begin position="307"/>
        <end position="316"/>
    </location>
</feature>
<evidence type="ECO:0000256" key="2">
    <source>
        <dbReference type="SAM" id="MobiDB-lite"/>
    </source>
</evidence>
<keyword evidence="4" id="KW-1185">Reference proteome</keyword>